<gene>
    <name evidence="2" type="ORF">VP02_04965</name>
</gene>
<dbReference type="CDD" id="cd00093">
    <property type="entry name" value="HTH_XRE"/>
    <property type="match status" value="1"/>
</dbReference>
<protein>
    <submittedName>
        <fullName evidence="2">Transcriptional regulator</fullName>
    </submittedName>
</protein>
<dbReference type="Pfam" id="PF01381">
    <property type="entry name" value="HTH_3"/>
    <property type="match status" value="1"/>
</dbReference>
<feature type="domain" description="HTH cro/C1-type" evidence="1">
    <location>
        <begin position="31"/>
        <end position="86"/>
    </location>
</feature>
<reference evidence="2 3" key="1">
    <citation type="submission" date="2015-03" db="EMBL/GenBank/DDBJ databases">
        <title>Pseudomonas fluorescens 1855-344 Genome sequencing and assembly.</title>
        <authorList>
            <person name="Eng W.W.H."/>
            <person name="Gan H.M."/>
            <person name="Savka M.A."/>
        </authorList>
    </citation>
    <scope>NUCLEOTIDE SEQUENCE [LARGE SCALE GENOMIC DNA]</scope>
    <source>
        <strain evidence="2 3">1855-344</strain>
    </source>
</reference>
<sequence length="122" mass="13727">MKENTGERRREIIDDIAMQHVTGIETLGTAIRRLRLEVTGLDQETFAAMCNMSTKALYQIEKDKGNPTINTLEAILRKFGLRLGLTKAATNLYSPPLVQQKPVFEMPVRGANPKRKLRDSSV</sequence>
<dbReference type="PROSITE" id="PS50943">
    <property type="entry name" value="HTH_CROC1"/>
    <property type="match status" value="1"/>
</dbReference>
<dbReference type="InterPro" id="IPR010982">
    <property type="entry name" value="Lambda_DNA-bd_dom_sf"/>
</dbReference>
<dbReference type="GO" id="GO:0003677">
    <property type="term" value="F:DNA binding"/>
    <property type="evidence" value="ECO:0007669"/>
    <property type="project" value="InterPro"/>
</dbReference>
<proteinExistence type="predicted"/>
<dbReference type="EMBL" id="JZXC01000003">
    <property type="protein sequence ID" value="KKA09133.1"/>
    <property type="molecule type" value="Genomic_DNA"/>
</dbReference>
<dbReference type="SUPFAM" id="SSF47413">
    <property type="entry name" value="lambda repressor-like DNA-binding domains"/>
    <property type="match status" value="1"/>
</dbReference>
<dbReference type="SMART" id="SM00530">
    <property type="entry name" value="HTH_XRE"/>
    <property type="match status" value="1"/>
</dbReference>
<dbReference type="Gene3D" id="1.10.260.40">
    <property type="entry name" value="lambda repressor-like DNA-binding domains"/>
    <property type="match status" value="1"/>
</dbReference>
<dbReference type="PATRIC" id="fig|132476.4.peg.3695"/>
<dbReference type="Proteomes" id="UP000033662">
    <property type="component" value="Unassembled WGS sequence"/>
</dbReference>
<evidence type="ECO:0000259" key="1">
    <source>
        <dbReference type="PROSITE" id="PS50943"/>
    </source>
</evidence>
<dbReference type="OrthoDB" id="6240846at2"/>
<dbReference type="InterPro" id="IPR001387">
    <property type="entry name" value="Cro/C1-type_HTH"/>
</dbReference>
<dbReference type="AlphaFoldDB" id="A0A0F4XUS8"/>
<comment type="caution">
    <text evidence="2">The sequence shown here is derived from an EMBL/GenBank/DDBJ whole genome shotgun (WGS) entry which is preliminary data.</text>
</comment>
<evidence type="ECO:0000313" key="3">
    <source>
        <dbReference type="Proteomes" id="UP000033662"/>
    </source>
</evidence>
<accession>A0A0F4XUS8</accession>
<organism evidence="2 3">
    <name type="scientific">Pseudomonas kilonensis</name>
    <dbReference type="NCBI Taxonomy" id="132476"/>
    <lineage>
        <taxon>Bacteria</taxon>
        <taxon>Pseudomonadati</taxon>
        <taxon>Pseudomonadota</taxon>
        <taxon>Gammaproteobacteria</taxon>
        <taxon>Pseudomonadales</taxon>
        <taxon>Pseudomonadaceae</taxon>
        <taxon>Pseudomonas</taxon>
    </lineage>
</organism>
<evidence type="ECO:0000313" key="2">
    <source>
        <dbReference type="EMBL" id="KKA09133.1"/>
    </source>
</evidence>
<name>A0A0F4XUS8_9PSED</name>